<reference evidence="1 2" key="1">
    <citation type="journal article" date="2016" name="Mol. Biol. Evol.">
        <title>Comparative Genomics of Early-Diverging Mushroom-Forming Fungi Provides Insights into the Origins of Lignocellulose Decay Capabilities.</title>
        <authorList>
            <person name="Nagy L.G."/>
            <person name="Riley R."/>
            <person name="Tritt A."/>
            <person name="Adam C."/>
            <person name="Daum C."/>
            <person name="Floudas D."/>
            <person name="Sun H."/>
            <person name="Yadav J.S."/>
            <person name="Pangilinan J."/>
            <person name="Larsson K.H."/>
            <person name="Matsuura K."/>
            <person name="Barry K."/>
            <person name="Labutti K."/>
            <person name="Kuo R."/>
            <person name="Ohm R.A."/>
            <person name="Bhattacharya S.S."/>
            <person name="Shirouzu T."/>
            <person name="Yoshinaga Y."/>
            <person name="Martin F.M."/>
            <person name="Grigoriev I.V."/>
            <person name="Hibbett D.S."/>
        </authorList>
    </citation>
    <scope>NUCLEOTIDE SEQUENCE [LARGE SCALE GENOMIC DNA]</scope>
    <source>
        <strain evidence="1 2">HHB10207 ss-3</strain>
    </source>
</reference>
<name>A0A165XTS7_9AGAM</name>
<organism evidence="1 2">
    <name type="scientific">Sistotremastrum suecicum HHB10207 ss-3</name>
    <dbReference type="NCBI Taxonomy" id="1314776"/>
    <lineage>
        <taxon>Eukaryota</taxon>
        <taxon>Fungi</taxon>
        <taxon>Dikarya</taxon>
        <taxon>Basidiomycota</taxon>
        <taxon>Agaricomycotina</taxon>
        <taxon>Agaricomycetes</taxon>
        <taxon>Sistotremastrales</taxon>
        <taxon>Sistotremastraceae</taxon>
        <taxon>Sistotremastrum</taxon>
    </lineage>
</organism>
<dbReference type="EMBL" id="KV428321">
    <property type="protein sequence ID" value="KZT32539.1"/>
    <property type="molecule type" value="Genomic_DNA"/>
</dbReference>
<dbReference type="Proteomes" id="UP000076798">
    <property type="component" value="Unassembled WGS sequence"/>
</dbReference>
<proteinExistence type="predicted"/>
<evidence type="ECO:0000313" key="1">
    <source>
        <dbReference type="EMBL" id="KZT32539.1"/>
    </source>
</evidence>
<protein>
    <submittedName>
        <fullName evidence="1">Uncharacterized protein</fullName>
    </submittedName>
</protein>
<evidence type="ECO:0000313" key="2">
    <source>
        <dbReference type="Proteomes" id="UP000076798"/>
    </source>
</evidence>
<sequence length="126" mass="13935">MARSVAPTRAASVHSFLRSPPSLLVPLALTPQIWQNLKQSSLPRQVQQILASVDPICTGKRLQPITRSLCIFLFALYPLPFPILSLRADDVVSSVVPNTCLFTRRPLFHRTASSMAPPHKLAVLLQ</sequence>
<keyword evidence="2" id="KW-1185">Reference proteome</keyword>
<dbReference type="AlphaFoldDB" id="A0A165XTS7"/>
<accession>A0A165XTS7</accession>
<gene>
    <name evidence="1" type="ORF">SISSUDRAFT_529334</name>
</gene>